<proteinExistence type="predicted"/>
<evidence type="ECO:0000313" key="1">
    <source>
        <dbReference type="EMBL" id="EPR70999.1"/>
    </source>
</evidence>
<comment type="caution">
    <text evidence="1">The sequence shown here is derived from an EMBL/GenBank/DDBJ whole genome shotgun (WGS) entry which is preliminary data.</text>
</comment>
<sequence length="48" mass="5328">MLFIFEATQQSLHQGYQSQLTDLQPQSSKCKQTTKATPTVIPAQAGIY</sequence>
<gene>
    <name evidence="1" type="ORF">ADIWIN_3306</name>
</gene>
<organism evidence="1 2">
    <name type="scientific">Winogradskyella psychrotolerans RS-3</name>
    <dbReference type="NCBI Taxonomy" id="641526"/>
    <lineage>
        <taxon>Bacteria</taxon>
        <taxon>Pseudomonadati</taxon>
        <taxon>Bacteroidota</taxon>
        <taxon>Flavobacteriia</taxon>
        <taxon>Flavobacteriales</taxon>
        <taxon>Flavobacteriaceae</taxon>
        <taxon>Winogradskyella</taxon>
    </lineage>
</organism>
<accession>S7WW44</accession>
<protein>
    <submittedName>
        <fullName evidence="1">Uncharacterized protein</fullName>
    </submittedName>
</protein>
<dbReference type="AlphaFoldDB" id="S7WW44"/>
<dbReference type="PATRIC" id="fig|641526.4.peg.3274"/>
<reference evidence="1 2" key="1">
    <citation type="journal article" date="2013" name="Genome Announc.">
        <title>Draft Genome Sequence of Winogradskyella psychrotolerans RS-3T, Isolated from the Marine Transect of Kongsfjorden, Ny-Alesund, Svalbard, Arctic Ocean.</title>
        <authorList>
            <person name="Kumar Pinnaka A."/>
            <person name="Ara S."/>
            <person name="Singh A."/>
            <person name="Shivaji S."/>
        </authorList>
    </citation>
    <scope>NUCLEOTIDE SEQUENCE [LARGE SCALE GENOMIC DNA]</scope>
    <source>
        <strain evidence="1 2">RS-3</strain>
    </source>
</reference>
<keyword evidence="2" id="KW-1185">Reference proteome</keyword>
<dbReference type="EMBL" id="ATMR01000171">
    <property type="protein sequence ID" value="EPR70999.1"/>
    <property type="molecule type" value="Genomic_DNA"/>
</dbReference>
<evidence type="ECO:0000313" key="2">
    <source>
        <dbReference type="Proteomes" id="UP000014962"/>
    </source>
</evidence>
<name>S7WW44_9FLAO</name>
<dbReference type="Proteomes" id="UP000014962">
    <property type="component" value="Unassembled WGS sequence"/>
</dbReference>